<dbReference type="Proteomes" id="UP001500394">
    <property type="component" value="Unassembled WGS sequence"/>
</dbReference>
<reference evidence="2" key="1">
    <citation type="journal article" date="2019" name="Int. J. Syst. Evol. Microbiol.">
        <title>The Global Catalogue of Microorganisms (GCM) 10K type strain sequencing project: providing services to taxonomists for standard genome sequencing and annotation.</title>
        <authorList>
            <consortium name="The Broad Institute Genomics Platform"/>
            <consortium name="The Broad Institute Genome Sequencing Center for Infectious Disease"/>
            <person name="Wu L."/>
            <person name="Ma J."/>
        </authorList>
    </citation>
    <scope>NUCLEOTIDE SEQUENCE [LARGE SCALE GENOMIC DNA]</scope>
    <source>
        <strain evidence="2">JCM 17858</strain>
    </source>
</reference>
<dbReference type="InterPro" id="IPR032173">
    <property type="entry name" value="DUF5007"/>
</dbReference>
<comment type="caution">
    <text evidence="1">The sequence shown here is derived from an EMBL/GenBank/DDBJ whole genome shotgun (WGS) entry which is preliminary data.</text>
</comment>
<sequence length="345" mass="39739">MKVVKKGTFYLSILFGLASCFSCKSFIPESLDALGDDINYMVKEFTPTLGRKTLYEKAVNVGNSSTLPLEFKIINVRTVEGDPATELTDKFPVKVWKASYTGEEKSLEEIEAKREIEYHSILEIGKNSGDIMFWDFGNSNWIRTQPDSCYVFDVEIANSGGRRYARNLRLKPYKERPYEPSQYNYETGLATRAALTPSQVSNLYGERTGDLIFPSDIDVFVFRHYDNTAATKTLTISVLDSMNNYIDIQKFKITDWKNMLHGFNQRFENKKAVYDVAYPIPLITYPTRYTTADGSRARIALKFNRLGFAGLLQECMLGFDFAIYEEGHWEIQFRFRKETPKFDND</sequence>
<organism evidence="1 2">
    <name type="scientific">Sphingobacterium thermophilum</name>
    <dbReference type="NCBI Taxonomy" id="768534"/>
    <lineage>
        <taxon>Bacteria</taxon>
        <taxon>Pseudomonadati</taxon>
        <taxon>Bacteroidota</taxon>
        <taxon>Sphingobacteriia</taxon>
        <taxon>Sphingobacteriales</taxon>
        <taxon>Sphingobacteriaceae</taxon>
        <taxon>Sphingobacterium</taxon>
    </lineage>
</organism>
<proteinExistence type="predicted"/>
<dbReference type="RefSeq" id="WP_345064014.1">
    <property type="nucleotide sequence ID" value="NZ_BAABGR010000006.1"/>
</dbReference>
<dbReference type="Pfam" id="PF16398">
    <property type="entry name" value="DUF5007"/>
    <property type="match status" value="1"/>
</dbReference>
<dbReference type="EMBL" id="BAABGR010000006">
    <property type="protein sequence ID" value="GAA4511426.1"/>
    <property type="molecule type" value="Genomic_DNA"/>
</dbReference>
<protein>
    <submittedName>
        <fullName evidence="1">DUF5007 domain-containing protein</fullName>
    </submittedName>
</protein>
<evidence type="ECO:0000313" key="1">
    <source>
        <dbReference type="EMBL" id="GAA4511426.1"/>
    </source>
</evidence>
<keyword evidence="2" id="KW-1185">Reference proteome</keyword>
<dbReference type="PROSITE" id="PS51257">
    <property type="entry name" value="PROKAR_LIPOPROTEIN"/>
    <property type="match status" value="1"/>
</dbReference>
<accession>A0ABP8QVU0</accession>
<name>A0ABP8QVU0_9SPHI</name>
<evidence type="ECO:0000313" key="2">
    <source>
        <dbReference type="Proteomes" id="UP001500394"/>
    </source>
</evidence>
<gene>
    <name evidence="1" type="ORF">GCM10023173_04080</name>
</gene>